<protein>
    <submittedName>
        <fullName evidence="3">Uncharacterized protein LOC105061542 isoform X1</fullName>
    </submittedName>
</protein>
<dbReference type="PANTHER" id="PTHR37259:SF2">
    <property type="entry name" value="OS07G0474300 PROTEIN"/>
    <property type="match status" value="1"/>
</dbReference>
<dbReference type="InParanoid" id="A0A6I9SJ00"/>
<dbReference type="OrthoDB" id="784446at2759"/>
<dbReference type="AlphaFoldDB" id="A0A6I9SJ00"/>
<dbReference type="RefSeq" id="XP_010943928.1">
    <property type="nucleotide sequence ID" value="XM_010945626.3"/>
</dbReference>
<feature type="region of interest" description="Disordered" evidence="1">
    <location>
        <begin position="163"/>
        <end position="191"/>
    </location>
</feature>
<feature type="region of interest" description="Disordered" evidence="1">
    <location>
        <begin position="1"/>
        <end position="50"/>
    </location>
</feature>
<reference evidence="3" key="1">
    <citation type="submission" date="2025-08" db="UniProtKB">
        <authorList>
            <consortium name="RefSeq"/>
        </authorList>
    </citation>
    <scope>IDENTIFICATION</scope>
</reference>
<evidence type="ECO:0000313" key="3">
    <source>
        <dbReference type="RefSeq" id="XP_010943928.1"/>
    </source>
</evidence>
<keyword evidence="2" id="KW-1185">Reference proteome</keyword>
<dbReference type="PANTHER" id="PTHR37259">
    <property type="entry name" value="OS07G0474300 PROTEIN"/>
    <property type="match status" value="1"/>
</dbReference>
<name>A0A6I9SJ00_ELAGV</name>
<accession>A0A6I9SJ00</accession>
<feature type="compositionally biased region" description="Low complexity" evidence="1">
    <location>
        <begin position="29"/>
        <end position="40"/>
    </location>
</feature>
<proteinExistence type="predicted"/>
<gene>
    <name evidence="3" type="primary">LOC105061542</name>
</gene>
<dbReference type="Proteomes" id="UP000504607">
    <property type="component" value="Unplaced"/>
</dbReference>
<evidence type="ECO:0000313" key="2">
    <source>
        <dbReference type="Proteomes" id="UP000504607"/>
    </source>
</evidence>
<organism evidence="2 3">
    <name type="scientific">Elaeis guineensis var. tenera</name>
    <name type="common">Oil palm</name>
    <dbReference type="NCBI Taxonomy" id="51953"/>
    <lineage>
        <taxon>Eukaryota</taxon>
        <taxon>Viridiplantae</taxon>
        <taxon>Streptophyta</taxon>
        <taxon>Embryophyta</taxon>
        <taxon>Tracheophyta</taxon>
        <taxon>Spermatophyta</taxon>
        <taxon>Magnoliopsida</taxon>
        <taxon>Liliopsida</taxon>
        <taxon>Arecaceae</taxon>
        <taxon>Arecoideae</taxon>
        <taxon>Cocoseae</taxon>
        <taxon>Elaeidinae</taxon>
        <taxon>Elaeis</taxon>
    </lineage>
</organism>
<dbReference type="FunCoup" id="A0A6I9SJ00">
    <property type="interactions" value="728"/>
</dbReference>
<sequence length="203" mass="22655">MNYQMSPMDRRPALAVSPRRLRSGRALHTTPSVQTPPSTSKKTEFSGRPSSVKSLIQPVYQMISSELVALAERAKEEFGSHDHVGTTLTSSITCSNSPMFERGRYYEVYSARRNERLKRKKEIADQSISQDPGIAIELAKRRNSKKVDGMRKSVPANFSLSRVNSLRSSVRSSKEMKKPSASTYSEKSAATGKRIGTWLAQKV</sequence>
<evidence type="ECO:0000256" key="1">
    <source>
        <dbReference type="SAM" id="MobiDB-lite"/>
    </source>
</evidence>